<sequence length="160" mass="17553">MRAARITDALPMARVHVESWRETYRGLMTDELLDDPEFVDHRERFWRGALTDARYAANRVAVAVHDDAIVGIAMAGPSTEPDAAAGWHLHVLYVLASHHGIGVGEGLLDAVLDAGQESSLWVADPNPRAQAFYRRHGFVAEGASRAGSGVREIRMLRSPT</sequence>
<dbReference type="PANTHER" id="PTHR43877:SF1">
    <property type="entry name" value="ACETYLTRANSFERASE"/>
    <property type="match status" value="1"/>
</dbReference>
<dbReference type="PROSITE" id="PS51186">
    <property type="entry name" value="GNAT"/>
    <property type="match status" value="1"/>
</dbReference>
<dbReference type="GO" id="GO:0016747">
    <property type="term" value="F:acyltransferase activity, transferring groups other than amino-acyl groups"/>
    <property type="evidence" value="ECO:0007669"/>
    <property type="project" value="InterPro"/>
</dbReference>
<dbReference type="CDD" id="cd04301">
    <property type="entry name" value="NAT_SF"/>
    <property type="match status" value="1"/>
</dbReference>
<keyword evidence="1" id="KW-0808">Transferase</keyword>
<dbReference type="InterPro" id="IPR000182">
    <property type="entry name" value="GNAT_dom"/>
</dbReference>
<evidence type="ECO:0000256" key="2">
    <source>
        <dbReference type="ARBA" id="ARBA00023315"/>
    </source>
</evidence>
<evidence type="ECO:0000256" key="1">
    <source>
        <dbReference type="ARBA" id="ARBA00022679"/>
    </source>
</evidence>
<keyword evidence="2" id="KW-0012">Acyltransferase</keyword>
<evidence type="ECO:0000259" key="3">
    <source>
        <dbReference type="PROSITE" id="PS51186"/>
    </source>
</evidence>
<dbReference type="PANTHER" id="PTHR43877">
    <property type="entry name" value="AMINOALKYLPHOSPHONATE N-ACETYLTRANSFERASE-RELATED-RELATED"/>
    <property type="match status" value="1"/>
</dbReference>
<keyword evidence="5" id="KW-1185">Reference proteome</keyword>
<name>A0A2M9CL50_9MICO</name>
<comment type="caution">
    <text evidence="4">The sequence shown here is derived from an EMBL/GenBank/DDBJ whole genome shotgun (WGS) entry which is preliminary data.</text>
</comment>
<gene>
    <name evidence="4" type="ORF">CLV46_2190</name>
</gene>
<proteinExistence type="predicted"/>
<dbReference type="InterPro" id="IPR050832">
    <property type="entry name" value="Bact_Acetyltransf"/>
</dbReference>
<keyword evidence="4" id="KW-0687">Ribonucleoprotein</keyword>
<dbReference type="GO" id="GO:0005840">
    <property type="term" value="C:ribosome"/>
    <property type="evidence" value="ECO:0007669"/>
    <property type="project" value="UniProtKB-KW"/>
</dbReference>
<dbReference type="SUPFAM" id="SSF55729">
    <property type="entry name" value="Acyl-CoA N-acyltransferases (Nat)"/>
    <property type="match status" value="1"/>
</dbReference>
<keyword evidence="4" id="KW-0689">Ribosomal protein</keyword>
<dbReference type="AlphaFoldDB" id="A0A2M9CL50"/>
<evidence type="ECO:0000313" key="5">
    <source>
        <dbReference type="Proteomes" id="UP000228758"/>
    </source>
</evidence>
<accession>A0A2M9CL50</accession>
<protein>
    <submittedName>
        <fullName evidence="4">Ribosomal protein S18 acetylase RimI-like enzyme</fullName>
    </submittedName>
</protein>
<reference evidence="4 5" key="1">
    <citation type="submission" date="2017-11" db="EMBL/GenBank/DDBJ databases">
        <title>Genomic Encyclopedia of Archaeal and Bacterial Type Strains, Phase II (KMG-II): From Individual Species to Whole Genera.</title>
        <authorList>
            <person name="Goeker M."/>
        </authorList>
    </citation>
    <scope>NUCLEOTIDE SEQUENCE [LARGE SCALE GENOMIC DNA]</scope>
    <source>
        <strain evidence="4 5">DSM 27393</strain>
    </source>
</reference>
<feature type="domain" description="N-acetyltransferase" evidence="3">
    <location>
        <begin position="1"/>
        <end position="160"/>
    </location>
</feature>
<dbReference type="Gene3D" id="3.40.630.30">
    <property type="match status" value="1"/>
</dbReference>
<dbReference type="EMBL" id="PGFF01000001">
    <property type="protein sequence ID" value="PJJ72617.1"/>
    <property type="molecule type" value="Genomic_DNA"/>
</dbReference>
<dbReference type="Proteomes" id="UP000228758">
    <property type="component" value="Unassembled WGS sequence"/>
</dbReference>
<evidence type="ECO:0000313" key="4">
    <source>
        <dbReference type="EMBL" id="PJJ72617.1"/>
    </source>
</evidence>
<dbReference type="Pfam" id="PF00583">
    <property type="entry name" value="Acetyltransf_1"/>
    <property type="match status" value="1"/>
</dbReference>
<dbReference type="InterPro" id="IPR016181">
    <property type="entry name" value="Acyl_CoA_acyltransferase"/>
</dbReference>
<organism evidence="4 5">
    <name type="scientific">Diaminobutyricimonas aerilata</name>
    <dbReference type="NCBI Taxonomy" id="1162967"/>
    <lineage>
        <taxon>Bacteria</taxon>
        <taxon>Bacillati</taxon>
        <taxon>Actinomycetota</taxon>
        <taxon>Actinomycetes</taxon>
        <taxon>Micrococcales</taxon>
        <taxon>Microbacteriaceae</taxon>
        <taxon>Diaminobutyricimonas</taxon>
    </lineage>
</organism>